<evidence type="ECO:0000256" key="8">
    <source>
        <dbReference type="ARBA" id="ARBA00022485"/>
    </source>
</evidence>
<dbReference type="PRINTS" id="PR00344">
    <property type="entry name" value="BCTRLSENSOR"/>
</dbReference>
<keyword evidence="15" id="KW-0902">Two-component regulatory system</keyword>
<comment type="function">
    <text evidence="18">Member of the two-component regulatory system NreB/NreC involved in the control of dissimilatory nitrate/nitrite reduction in response to oxygen. NreB functions as a direct oxygen sensor histidine kinase which is autophosphorylated, in the absence of oxygen, probably at the conserved histidine residue, and transfers its phosphate group probably to a conserved aspartate residue of NreC. NreB/NreC activates the expression of the nitrate (narGHJI) and nitrite (nir) reductase operons, as well as the putative nitrate transporter gene narT.</text>
</comment>
<dbReference type="InterPro" id="IPR004358">
    <property type="entry name" value="Sig_transdc_His_kin-like_C"/>
</dbReference>
<comment type="cofactor">
    <cofactor evidence="2">
        <name>[4Fe-4S] cluster</name>
        <dbReference type="ChEBI" id="CHEBI:49883"/>
    </cofactor>
</comment>
<protein>
    <recommendedName>
        <fullName evidence="6">Oxygen sensor histidine kinase NreB</fullName>
        <ecNumber evidence="5">2.7.13.3</ecNumber>
    </recommendedName>
    <alternativeName>
        <fullName evidence="19">Nitrogen regulation protein B</fullName>
    </alternativeName>
</protein>
<dbReference type="SUPFAM" id="SSF55874">
    <property type="entry name" value="ATPase domain of HSP90 chaperone/DNA topoisomerase II/histidine kinase"/>
    <property type="match status" value="1"/>
</dbReference>
<keyword evidence="8" id="KW-0004">4Fe-4S</keyword>
<dbReference type="PIRSF" id="PIRSF037314">
    <property type="entry name" value="STHK_MctS"/>
    <property type="match status" value="1"/>
</dbReference>
<evidence type="ECO:0000256" key="6">
    <source>
        <dbReference type="ARBA" id="ARBA00017322"/>
    </source>
</evidence>
<evidence type="ECO:0000256" key="12">
    <source>
        <dbReference type="ARBA" id="ARBA00022777"/>
    </source>
</evidence>
<dbReference type="Pfam" id="PF17200">
    <property type="entry name" value="sCache_2"/>
    <property type="match status" value="1"/>
</dbReference>
<evidence type="ECO:0000256" key="14">
    <source>
        <dbReference type="ARBA" id="ARBA00023004"/>
    </source>
</evidence>
<gene>
    <name evidence="23" type="ORF">G8E03_11305</name>
</gene>
<name>A0A6G7VQF3_9RHOB</name>
<evidence type="ECO:0000256" key="15">
    <source>
        <dbReference type="ARBA" id="ARBA00023012"/>
    </source>
</evidence>
<feature type="transmembrane region" description="Helical" evidence="20">
    <location>
        <begin position="16"/>
        <end position="37"/>
    </location>
</feature>
<keyword evidence="11 20" id="KW-0812">Transmembrane</keyword>
<proteinExistence type="predicted"/>
<dbReference type="GO" id="GO:0000155">
    <property type="term" value="F:phosphorelay sensor kinase activity"/>
    <property type="evidence" value="ECO:0007669"/>
    <property type="project" value="InterPro"/>
</dbReference>
<evidence type="ECO:0000256" key="5">
    <source>
        <dbReference type="ARBA" id="ARBA00012438"/>
    </source>
</evidence>
<evidence type="ECO:0000256" key="9">
    <source>
        <dbReference type="ARBA" id="ARBA00022490"/>
    </source>
</evidence>
<evidence type="ECO:0000256" key="17">
    <source>
        <dbReference type="ARBA" id="ARBA00023136"/>
    </source>
</evidence>
<dbReference type="Proteomes" id="UP000500791">
    <property type="component" value="Chromosome"/>
</dbReference>
<dbReference type="InterPro" id="IPR003594">
    <property type="entry name" value="HATPase_dom"/>
</dbReference>
<dbReference type="PANTHER" id="PTHR24421">
    <property type="entry name" value="NITRATE/NITRITE SENSOR PROTEIN NARX-RELATED"/>
    <property type="match status" value="1"/>
</dbReference>
<dbReference type="Pfam" id="PF07730">
    <property type="entry name" value="HisKA_3"/>
    <property type="match status" value="1"/>
</dbReference>
<evidence type="ECO:0000256" key="10">
    <source>
        <dbReference type="ARBA" id="ARBA00022679"/>
    </source>
</evidence>
<keyword evidence="16" id="KW-0411">Iron-sulfur</keyword>
<dbReference type="Gene3D" id="1.20.5.1930">
    <property type="match status" value="1"/>
</dbReference>
<keyword evidence="9" id="KW-0963">Cytoplasm</keyword>
<evidence type="ECO:0000256" key="1">
    <source>
        <dbReference type="ARBA" id="ARBA00000085"/>
    </source>
</evidence>
<dbReference type="GO" id="GO:0046983">
    <property type="term" value="F:protein dimerization activity"/>
    <property type="evidence" value="ECO:0007669"/>
    <property type="project" value="InterPro"/>
</dbReference>
<feature type="transmembrane region" description="Helical" evidence="20">
    <location>
        <begin position="212"/>
        <end position="235"/>
    </location>
</feature>
<feature type="domain" description="Histidine kinase/HSP90-like ATPase" evidence="21">
    <location>
        <begin position="364"/>
        <end position="456"/>
    </location>
</feature>
<keyword evidence="7" id="KW-1003">Cell membrane</keyword>
<keyword evidence="12 23" id="KW-0418">Kinase</keyword>
<evidence type="ECO:0000256" key="4">
    <source>
        <dbReference type="ARBA" id="ARBA00004651"/>
    </source>
</evidence>
<dbReference type="Gene3D" id="3.30.565.10">
    <property type="entry name" value="Histidine kinase-like ATPase, C-terminal domain"/>
    <property type="match status" value="1"/>
</dbReference>
<evidence type="ECO:0000313" key="23">
    <source>
        <dbReference type="EMBL" id="QIK42105.1"/>
    </source>
</evidence>
<evidence type="ECO:0000259" key="21">
    <source>
        <dbReference type="SMART" id="SM00387"/>
    </source>
</evidence>
<dbReference type="EC" id="2.7.13.3" evidence="5"/>
<dbReference type="GO" id="GO:0005886">
    <property type="term" value="C:plasma membrane"/>
    <property type="evidence" value="ECO:0007669"/>
    <property type="project" value="UniProtKB-SubCell"/>
</dbReference>
<evidence type="ECO:0000313" key="24">
    <source>
        <dbReference type="Proteomes" id="UP000500791"/>
    </source>
</evidence>
<dbReference type="GO" id="GO:0005737">
    <property type="term" value="C:cytoplasm"/>
    <property type="evidence" value="ECO:0007669"/>
    <property type="project" value="UniProtKB-SubCell"/>
</dbReference>
<evidence type="ECO:0000256" key="19">
    <source>
        <dbReference type="ARBA" id="ARBA00030800"/>
    </source>
</evidence>
<dbReference type="SMART" id="SM00387">
    <property type="entry name" value="HATPase_c"/>
    <property type="match status" value="1"/>
</dbReference>
<dbReference type="InterPro" id="IPR033480">
    <property type="entry name" value="sCache_2"/>
</dbReference>
<evidence type="ECO:0000256" key="7">
    <source>
        <dbReference type="ARBA" id="ARBA00022475"/>
    </source>
</evidence>
<keyword evidence="8" id="KW-0479">Metal-binding</keyword>
<dbReference type="Pfam" id="PF02518">
    <property type="entry name" value="HATPase_c"/>
    <property type="match status" value="1"/>
</dbReference>
<evidence type="ECO:0000256" key="18">
    <source>
        <dbReference type="ARBA" id="ARBA00024827"/>
    </source>
</evidence>
<evidence type="ECO:0000259" key="22">
    <source>
        <dbReference type="SMART" id="SM01049"/>
    </source>
</evidence>
<dbReference type="GO" id="GO:0051539">
    <property type="term" value="F:4 iron, 4 sulfur cluster binding"/>
    <property type="evidence" value="ECO:0007669"/>
    <property type="project" value="UniProtKB-KW"/>
</dbReference>
<evidence type="ECO:0000256" key="16">
    <source>
        <dbReference type="ARBA" id="ARBA00023014"/>
    </source>
</evidence>
<dbReference type="AlphaFoldDB" id="A0A6G7VQF3"/>
<evidence type="ECO:0000256" key="11">
    <source>
        <dbReference type="ARBA" id="ARBA00022692"/>
    </source>
</evidence>
<reference evidence="23 24" key="1">
    <citation type="submission" date="2020-03" db="EMBL/GenBank/DDBJ databases">
        <title>Complete genome sequence of Monaibacterium sp. ALG8 with diverse plasmids.</title>
        <authorList>
            <person name="Sun C."/>
        </authorList>
    </citation>
    <scope>NUCLEOTIDE SEQUENCE [LARGE SCALE GENOMIC DNA]</scope>
    <source>
        <strain evidence="23 24">ALG8</strain>
    </source>
</reference>
<evidence type="ECO:0000256" key="13">
    <source>
        <dbReference type="ARBA" id="ARBA00022989"/>
    </source>
</evidence>
<evidence type="ECO:0000256" key="20">
    <source>
        <dbReference type="SAM" id="Phobius"/>
    </source>
</evidence>
<dbReference type="Gene3D" id="3.30.450.20">
    <property type="entry name" value="PAS domain"/>
    <property type="match status" value="1"/>
</dbReference>
<keyword evidence="14" id="KW-0408">Iron</keyword>
<dbReference type="KEGG" id="mon:G8E03_11305"/>
<comment type="catalytic activity">
    <reaction evidence="1">
        <text>ATP + protein L-histidine = ADP + protein N-phospho-L-histidine.</text>
        <dbReference type="EC" id="2.7.13.3"/>
    </reaction>
</comment>
<comment type="subcellular location">
    <subcellularLocation>
        <location evidence="4">Cell membrane</location>
        <topology evidence="4">Multi-pass membrane protein</topology>
    </subcellularLocation>
    <subcellularLocation>
        <location evidence="3">Cytoplasm</location>
    </subcellularLocation>
</comment>
<dbReference type="InterPro" id="IPR017171">
    <property type="entry name" value="Sig_transdc_His_kinase_MctS"/>
</dbReference>
<accession>A0A6G7VQF3</accession>
<keyword evidence="10" id="KW-0808">Transferase</keyword>
<dbReference type="InterPro" id="IPR011712">
    <property type="entry name" value="Sig_transdc_His_kin_sub3_dim/P"/>
</dbReference>
<dbReference type="SMART" id="SM01049">
    <property type="entry name" value="Cache_2"/>
    <property type="match status" value="1"/>
</dbReference>
<feature type="domain" description="Single Cache" evidence="22">
    <location>
        <begin position="51"/>
        <end position="142"/>
    </location>
</feature>
<keyword evidence="24" id="KW-1185">Reference proteome</keyword>
<evidence type="ECO:0000256" key="3">
    <source>
        <dbReference type="ARBA" id="ARBA00004496"/>
    </source>
</evidence>
<dbReference type="EMBL" id="CP049811">
    <property type="protein sequence ID" value="QIK42105.1"/>
    <property type="molecule type" value="Genomic_DNA"/>
</dbReference>
<keyword evidence="17 20" id="KW-0472">Membrane</keyword>
<dbReference type="InterPro" id="IPR050482">
    <property type="entry name" value="Sensor_HK_TwoCompSys"/>
</dbReference>
<keyword evidence="13 20" id="KW-1133">Transmembrane helix</keyword>
<dbReference type="CDD" id="cd16917">
    <property type="entry name" value="HATPase_UhpB-NarQ-NarX-like"/>
    <property type="match status" value="1"/>
</dbReference>
<dbReference type="InterPro" id="IPR036890">
    <property type="entry name" value="HATPase_C_sf"/>
</dbReference>
<sequence>MDRQRFQLNLTYGQKIFFLATVPLVLAMGSIAGLVAYQARQLAEDEIAFLEETLLEAKQGELRNYMALARNAIYHIYGPAGPDDQEAKNRATQILAAMTYGKDGFFFVYDYDGVNLVSPKQTDLIGRNLIDLTDGSGTPVVEPLIALARNGGGYHEYVWPKPSSAEESPIVSYVIGLQDWQWAIGTGIFIDDVRAHVAVKRAEMEARIKDTFVWIAAITLIFLIGVFASGMLINLRERRLADSKLAVLTQRIVHTQEEERARVARELHDSISQILVSIRYGLELAKRKIKTGADDLESTLQKPSEGLTLAIKEVRRISRDLRPGALDDLGLSPALKSLAEEFQERTGIVTRVDTVAVRNSLSVEGKTALFRVAQEALTNVERHSAATEVVLRVILHRSGASMTITDNGCGFTPSRRGGTGIGQRNMAERMEHLGGTFRISSSTRGTRIEASLPACHLMSGAPTEQRKFA</sequence>
<evidence type="ECO:0000256" key="2">
    <source>
        <dbReference type="ARBA" id="ARBA00001966"/>
    </source>
</evidence>
<organism evidence="23 24">
    <name type="scientific">Pontivivens nitratireducens</name>
    <dbReference type="NCBI Taxonomy" id="2758038"/>
    <lineage>
        <taxon>Bacteria</taxon>
        <taxon>Pseudomonadati</taxon>
        <taxon>Pseudomonadota</taxon>
        <taxon>Alphaproteobacteria</taxon>
        <taxon>Rhodobacterales</taxon>
        <taxon>Paracoccaceae</taxon>
        <taxon>Pontivivens</taxon>
    </lineage>
</organism>